<keyword evidence="3" id="KW-0732">Signal</keyword>
<evidence type="ECO:0000313" key="7">
    <source>
        <dbReference type="Proteomes" id="UP000623687"/>
    </source>
</evidence>
<dbReference type="PANTHER" id="PTHR43248:SF25">
    <property type="entry name" value="AB HYDROLASE-1 DOMAIN-CONTAINING PROTEIN-RELATED"/>
    <property type="match status" value="1"/>
</dbReference>
<dbReference type="RefSeq" id="XP_036633729.1">
    <property type="nucleotide sequence ID" value="XM_036775227.1"/>
</dbReference>
<dbReference type="EMBL" id="JACETU010000003">
    <property type="protein sequence ID" value="KAF7433702.1"/>
    <property type="molecule type" value="Genomic_DNA"/>
</dbReference>
<dbReference type="GeneID" id="59375483"/>
<evidence type="ECO:0000259" key="4">
    <source>
        <dbReference type="Pfam" id="PF00561"/>
    </source>
</evidence>
<dbReference type="Proteomes" id="UP000623687">
    <property type="component" value="Unassembled WGS sequence"/>
</dbReference>
<evidence type="ECO:0000256" key="3">
    <source>
        <dbReference type="SAM" id="SignalP"/>
    </source>
</evidence>
<dbReference type="InterPro" id="IPR000073">
    <property type="entry name" value="AB_hydrolase_1"/>
</dbReference>
<gene>
    <name evidence="6" type="ORF">PC9H_005665</name>
</gene>
<feature type="domain" description="AB hydrolase-1" evidence="4">
    <location>
        <begin position="95"/>
        <end position="269"/>
    </location>
</feature>
<reference evidence="6" key="1">
    <citation type="submission" date="2019-07" db="EMBL/GenBank/DDBJ databases">
        <authorList>
            <person name="Palmer J.M."/>
        </authorList>
    </citation>
    <scope>NUCLEOTIDE SEQUENCE</scope>
    <source>
        <strain evidence="6">PC9</strain>
    </source>
</reference>
<protein>
    <submittedName>
        <fullName evidence="6">Uncharacterized protein</fullName>
    </submittedName>
</protein>
<dbReference type="Pfam" id="PF08386">
    <property type="entry name" value="Abhydrolase_4"/>
    <property type="match status" value="1"/>
</dbReference>
<dbReference type="OrthoDB" id="425534at2759"/>
<comment type="caution">
    <text evidence="6">The sequence shown here is derived from an EMBL/GenBank/DDBJ whole genome shotgun (WGS) entry which is preliminary data.</text>
</comment>
<dbReference type="InterPro" id="IPR013595">
    <property type="entry name" value="Pept_S33_TAP-like_C"/>
</dbReference>
<feature type="chain" id="PRO_5034834275" evidence="3">
    <location>
        <begin position="33"/>
        <end position="547"/>
    </location>
</feature>
<evidence type="ECO:0000256" key="1">
    <source>
        <dbReference type="ARBA" id="ARBA00010088"/>
    </source>
</evidence>
<keyword evidence="2" id="KW-0378">Hydrolase</keyword>
<name>A0A8H7DUL2_PLEOS</name>
<dbReference type="Pfam" id="PF00561">
    <property type="entry name" value="Abhydrolase_1"/>
    <property type="match status" value="1"/>
</dbReference>
<sequence length="547" mass="59349">MQFPSLLFTMVNNKAFISFVLLGASLVVNVLAQQSSQDNVLETSTKLKWTDCYTQLQCARLQVPLNYSDPDGGTASIAVIRFPSPLAGTDDYKGPILFNPGGPGGSGVQMIADGGAAFSELLGANFDIVSFDPRGVGFSTPRVSFFDTEAQRQFFGSFDVINATSDGLARIWARAQITGALAARHNQHNVLEHFNTENTARDMLRIVEAHGQRNIQYWGFSYGTVLGATFASLFPDRISRLVLDGVVDAEDYYATLWSKNLLDADKTLQIFFDDCFKGGPDLCPFYEPSPQAISRKLDDLTRATFLRPVPVLTGISYGLVDYARLQMSIFQSLWSPYALFPQLAQGLADLINGNGTTLYQIMEQPLFDCSCGTPTPPTIIADGGIAISCTDGQEVRDTVDELELYLQGLLRDSQWGEGMAKARKETFPSHPILWIGNTADPATPIAGARKMAQGFPGSVVLAQDSPGHCSIAAPSVCTSKFVRAYFMNGTLPDEGVVCPVDGPIFTGQSVGAADPSVRRALGVDEKDGDIVQALARLRRSFRVPLPF</sequence>
<keyword evidence="7" id="KW-1185">Reference proteome</keyword>
<feature type="domain" description="Peptidase S33 tripeptidyl aminopeptidase-like C-terminal" evidence="5">
    <location>
        <begin position="429"/>
        <end position="498"/>
    </location>
</feature>
<proteinExistence type="inferred from homology"/>
<evidence type="ECO:0000313" key="6">
    <source>
        <dbReference type="EMBL" id="KAF7433702.1"/>
    </source>
</evidence>
<dbReference type="InterPro" id="IPR029058">
    <property type="entry name" value="AB_hydrolase_fold"/>
</dbReference>
<feature type="signal peptide" evidence="3">
    <location>
        <begin position="1"/>
        <end position="32"/>
    </location>
</feature>
<evidence type="ECO:0000259" key="5">
    <source>
        <dbReference type="Pfam" id="PF08386"/>
    </source>
</evidence>
<dbReference type="PANTHER" id="PTHR43248">
    <property type="entry name" value="2-SUCCINYL-6-HYDROXY-2,4-CYCLOHEXADIENE-1-CARBOXYLATE SYNTHASE"/>
    <property type="match status" value="1"/>
</dbReference>
<organism evidence="6 7">
    <name type="scientific">Pleurotus ostreatus</name>
    <name type="common">Oyster mushroom</name>
    <name type="synonym">White-rot fungus</name>
    <dbReference type="NCBI Taxonomy" id="5322"/>
    <lineage>
        <taxon>Eukaryota</taxon>
        <taxon>Fungi</taxon>
        <taxon>Dikarya</taxon>
        <taxon>Basidiomycota</taxon>
        <taxon>Agaricomycotina</taxon>
        <taxon>Agaricomycetes</taxon>
        <taxon>Agaricomycetidae</taxon>
        <taxon>Agaricales</taxon>
        <taxon>Pleurotineae</taxon>
        <taxon>Pleurotaceae</taxon>
        <taxon>Pleurotus</taxon>
    </lineage>
</organism>
<dbReference type="Gene3D" id="3.40.50.1820">
    <property type="entry name" value="alpha/beta hydrolase"/>
    <property type="match status" value="1"/>
</dbReference>
<comment type="similarity">
    <text evidence="1">Belongs to the peptidase S33 family.</text>
</comment>
<dbReference type="SUPFAM" id="SSF53474">
    <property type="entry name" value="alpha/beta-Hydrolases"/>
    <property type="match status" value="1"/>
</dbReference>
<dbReference type="VEuPathDB" id="FungiDB:PC9H_005665"/>
<dbReference type="AlphaFoldDB" id="A0A8H7DUL2"/>
<dbReference type="InterPro" id="IPR051601">
    <property type="entry name" value="Serine_prot/Carboxylest_S33"/>
</dbReference>
<dbReference type="GO" id="GO:0016787">
    <property type="term" value="F:hydrolase activity"/>
    <property type="evidence" value="ECO:0007669"/>
    <property type="project" value="UniProtKB-KW"/>
</dbReference>
<evidence type="ECO:0000256" key="2">
    <source>
        <dbReference type="ARBA" id="ARBA00022801"/>
    </source>
</evidence>
<accession>A0A8H7DUL2</accession>